<accession>A0A3E1RF61</accession>
<protein>
    <recommendedName>
        <fullName evidence="3">Nucleotidyl transferase AbiEii/AbiGii toxin family protein</fullName>
    </recommendedName>
</protein>
<organism evidence="1 2">
    <name type="scientific">Rhodoferax lacus</name>
    <dbReference type="NCBI Taxonomy" id="2184758"/>
    <lineage>
        <taxon>Bacteria</taxon>
        <taxon>Pseudomonadati</taxon>
        <taxon>Pseudomonadota</taxon>
        <taxon>Betaproteobacteria</taxon>
        <taxon>Burkholderiales</taxon>
        <taxon>Comamonadaceae</taxon>
        <taxon>Rhodoferax</taxon>
    </lineage>
</organism>
<proteinExistence type="predicted"/>
<dbReference type="Proteomes" id="UP000260665">
    <property type="component" value="Unassembled WGS sequence"/>
</dbReference>
<dbReference type="EMBL" id="QFZK01000002">
    <property type="protein sequence ID" value="RFO98016.1"/>
    <property type="molecule type" value="Genomic_DNA"/>
</dbReference>
<dbReference type="Pfam" id="PF08843">
    <property type="entry name" value="AbiEii"/>
    <property type="match status" value="1"/>
</dbReference>
<keyword evidence="2" id="KW-1185">Reference proteome</keyword>
<dbReference type="OrthoDB" id="9780929at2"/>
<comment type="caution">
    <text evidence="1">The sequence shown here is derived from an EMBL/GenBank/DDBJ whole genome shotgun (WGS) entry which is preliminary data.</text>
</comment>
<evidence type="ECO:0000313" key="2">
    <source>
        <dbReference type="Proteomes" id="UP000260665"/>
    </source>
</evidence>
<dbReference type="Gene3D" id="3.10.450.620">
    <property type="entry name" value="JHP933, nucleotidyltransferase-like core domain"/>
    <property type="match status" value="1"/>
</dbReference>
<name>A0A3E1RF61_9BURK</name>
<dbReference type="RefSeq" id="WP_117174559.1">
    <property type="nucleotide sequence ID" value="NZ_QFZK01000002.1"/>
</dbReference>
<reference evidence="1 2" key="1">
    <citation type="submission" date="2018-05" db="EMBL/GenBank/DDBJ databases">
        <title>Rhodoferax soyangensis sp.nov., isolated from an oligotrophic freshwater lake.</title>
        <authorList>
            <person name="Park M."/>
        </authorList>
    </citation>
    <scope>NUCLEOTIDE SEQUENCE [LARGE SCALE GENOMIC DNA]</scope>
    <source>
        <strain evidence="1 2">IMCC26218</strain>
    </source>
</reference>
<gene>
    <name evidence="1" type="ORF">DIC66_04635</name>
</gene>
<evidence type="ECO:0000313" key="1">
    <source>
        <dbReference type="EMBL" id="RFO98016.1"/>
    </source>
</evidence>
<dbReference type="AlphaFoldDB" id="A0A3E1RF61"/>
<evidence type="ECO:0008006" key="3">
    <source>
        <dbReference type="Google" id="ProtNLM"/>
    </source>
</evidence>
<dbReference type="InterPro" id="IPR014942">
    <property type="entry name" value="AbiEii"/>
</dbReference>
<sequence length="341" mass="37598">MTEAYFALSRLDQREVLEQVRAKTGRPTHLLEKDAWVVWALGALFDSPLTADLTFKGGTSLSKAYKIIDRFSEDIDLTLDIRKLLSDLVTGDESLPANRSQANKWTKAVRDRLPEWITTGVRPVLEAALAREGMDAKLQIDGPENDKLQLYYPAIKQGTGYVSPVVTLEFGARATGEPHQQLPVACDMEGHVEGVSFPTALPVVMSVTRTFWEKATAAHVYCAQGRIRSERYARHWHDLAAIGRSAFMGDAASDRVVSKAVAEHKSFFFVEKDASGRAIDYLSAATGHLKIVPEGQALEALARDYANMLADAVMVGNALPFNQLMQACNEIEGQVNRAMCQ</sequence>